<evidence type="ECO:0000256" key="6">
    <source>
        <dbReference type="ARBA" id="ARBA00022777"/>
    </source>
</evidence>
<dbReference type="Gene3D" id="6.10.340.10">
    <property type="match status" value="1"/>
</dbReference>
<dbReference type="PANTHER" id="PTHR43065">
    <property type="entry name" value="SENSOR HISTIDINE KINASE"/>
    <property type="match status" value="1"/>
</dbReference>
<evidence type="ECO:0000256" key="5">
    <source>
        <dbReference type="ARBA" id="ARBA00022679"/>
    </source>
</evidence>
<dbReference type="Gene3D" id="3.30.450.40">
    <property type="match status" value="1"/>
</dbReference>
<evidence type="ECO:0000313" key="10">
    <source>
        <dbReference type="EMBL" id="MBH9577904.1"/>
    </source>
</evidence>
<dbReference type="SUPFAM" id="SSF47384">
    <property type="entry name" value="Homodimeric domain of signal transducing histidine kinase"/>
    <property type="match status" value="1"/>
</dbReference>
<keyword evidence="5" id="KW-0808">Transferase</keyword>
<comment type="catalytic activity">
    <reaction evidence="1">
        <text>ATP + protein L-histidine = ADP + protein N-phospho-L-histidine.</text>
        <dbReference type="EC" id="2.7.13.3"/>
    </reaction>
</comment>
<proteinExistence type="predicted"/>
<protein>
    <recommendedName>
        <fullName evidence="3">histidine kinase</fullName>
        <ecNumber evidence="3">2.7.13.3</ecNumber>
    </recommendedName>
</protein>
<name>A0A931J5H2_9BURK</name>
<gene>
    <name evidence="10" type="ORF">I7X39_13450</name>
</gene>
<evidence type="ECO:0000256" key="3">
    <source>
        <dbReference type="ARBA" id="ARBA00012438"/>
    </source>
</evidence>
<dbReference type="InterPro" id="IPR036097">
    <property type="entry name" value="HisK_dim/P_sf"/>
</dbReference>
<dbReference type="Gene3D" id="1.10.287.130">
    <property type="match status" value="1"/>
</dbReference>
<evidence type="ECO:0000313" key="11">
    <source>
        <dbReference type="Proteomes" id="UP000613266"/>
    </source>
</evidence>
<dbReference type="EC" id="2.7.13.3" evidence="3"/>
<dbReference type="InterPro" id="IPR003661">
    <property type="entry name" value="HisK_dim/P_dom"/>
</dbReference>
<dbReference type="InterPro" id="IPR004358">
    <property type="entry name" value="Sig_transdc_His_kin-like_C"/>
</dbReference>
<dbReference type="InterPro" id="IPR003018">
    <property type="entry name" value="GAF"/>
</dbReference>
<dbReference type="Pfam" id="PF02518">
    <property type="entry name" value="HATPase_c"/>
    <property type="match status" value="1"/>
</dbReference>
<dbReference type="PANTHER" id="PTHR43065:SF48">
    <property type="entry name" value="HISTIDINE KINASE"/>
    <property type="match status" value="1"/>
</dbReference>
<dbReference type="SMART" id="SM00387">
    <property type="entry name" value="HATPase_c"/>
    <property type="match status" value="1"/>
</dbReference>
<feature type="domain" description="HAMP" evidence="9">
    <location>
        <begin position="183"/>
        <end position="239"/>
    </location>
</feature>
<dbReference type="InterPro" id="IPR003660">
    <property type="entry name" value="HAMP_dom"/>
</dbReference>
<evidence type="ECO:0000259" key="9">
    <source>
        <dbReference type="PROSITE" id="PS50885"/>
    </source>
</evidence>
<reference evidence="10" key="1">
    <citation type="submission" date="2020-12" db="EMBL/GenBank/DDBJ databases">
        <title>The genome sequence of Inhella sp. 1Y17.</title>
        <authorList>
            <person name="Liu Y."/>
        </authorList>
    </citation>
    <scope>NUCLEOTIDE SEQUENCE</scope>
    <source>
        <strain evidence="10">1Y17</strain>
    </source>
</reference>
<keyword evidence="11" id="KW-1185">Reference proteome</keyword>
<comment type="caution">
    <text evidence="10">The sequence shown here is derived from an EMBL/GenBank/DDBJ whole genome shotgun (WGS) entry which is preliminary data.</text>
</comment>
<keyword evidence="4" id="KW-0597">Phosphoprotein</keyword>
<dbReference type="SMART" id="SM00065">
    <property type="entry name" value="GAF"/>
    <property type="match status" value="1"/>
</dbReference>
<dbReference type="SUPFAM" id="SSF55781">
    <property type="entry name" value="GAF domain-like"/>
    <property type="match status" value="1"/>
</dbReference>
<dbReference type="EMBL" id="JAEDAK010000008">
    <property type="protein sequence ID" value="MBH9577904.1"/>
    <property type="molecule type" value="Genomic_DNA"/>
</dbReference>
<evidence type="ECO:0000256" key="7">
    <source>
        <dbReference type="SAM" id="Coils"/>
    </source>
</evidence>
<evidence type="ECO:0000256" key="1">
    <source>
        <dbReference type="ARBA" id="ARBA00000085"/>
    </source>
</evidence>
<dbReference type="PRINTS" id="PR00344">
    <property type="entry name" value="BCTRLSENSOR"/>
</dbReference>
<organism evidence="10 11">
    <name type="scientific">Inhella proteolytica</name>
    <dbReference type="NCBI Taxonomy" id="2795029"/>
    <lineage>
        <taxon>Bacteria</taxon>
        <taxon>Pseudomonadati</taxon>
        <taxon>Pseudomonadota</taxon>
        <taxon>Betaproteobacteria</taxon>
        <taxon>Burkholderiales</taxon>
        <taxon>Sphaerotilaceae</taxon>
        <taxon>Inhella</taxon>
    </lineage>
</organism>
<dbReference type="CDD" id="cd00082">
    <property type="entry name" value="HisKA"/>
    <property type="match status" value="1"/>
</dbReference>
<dbReference type="PROSITE" id="PS50885">
    <property type="entry name" value="HAMP"/>
    <property type="match status" value="1"/>
</dbReference>
<dbReference type="RefSeq" id="WP_198111666.1">
    <property type="nucleotide sequence ID" value="NZ_JAEDAK010000008.1"/>
</dbReference>
<feature type="coiled-coil region" evidence="7">
    <location>
        <begin position="227"/>
        <end position="283"/>
    </location>
</feature>
<feature type="domain" description="Histidine kinase" evidence="8">
    <location>
        <begin position="609"/>
        <end position="781"/>
    </location>
</feature>
<accession>A0A931J5H2</accession>
<dbReference type="SMART" id="SM00304">
    <property type="entry name" value="HAMP"/>
    <property type="match status" value="1"/>
</dbReference>
<dbReference type="InterPro" id="IPR036890">
    <property type="entry name" value="HATPase_C_sf"/>
</dbReference>
<dbReference type="InterPro" id="IPR005467">
    <property type="entry name" value="His_kinase_dom"/>
</dbReference>
<dbReference type="InterPro" id="IPR029016">
    <property type="entry name" value="GAF-like_dom_sf"/>
</dbReference>
<keyword evidence="6" id="KW-0418">Kinase</keyword>
<evidence type="ECO:0000256" key="2">
    <source>
        <dbReference type="ARBA" id="ARBA00004370"/>
    </source>
</evidence>
<evidence type="ECO:0000259" key="8">
    <source>
        <dbReference type="PROSITE" id="PS50109"/>
    </source>
</evidence>
<dbReference type="InterPro" id="IPR003594">
    <property type="entry name" value="HATPase_dom"/>
</dbReference>
<feature type="coiled-coil region" evidence="7">
    <location>
        <begin position="439"/>
        <end position="469"/>
    </location>
</feature>
<sequence length="785" mass="86592">MRQRLRPRLPASLAARLVLLTLGFCLAFSLLAVGLRAALAWQHNQQVMQGELALIVQVYQHTLAKAIWEVDNEGLEVHLGSALQVPAVGAVEVELRSGSELKVQTLSRQRPGYQASDRAPSLEAPLSLRPYVGASSQKVGRLLLRGDERLIWQRLSADLRDIIVTQLVQSLLLAGFIMLIFNRMVTEHVRRIARHLAELGPERLHQHLDLKRGTERQDELAQLVDGVNQLQDSLAQYLKAQQQVEAELAHHRDHLAELVSERTQELSEANQALENSAHTLRQLGQIGLETTSFLDVRSVCEKLHHGLRQMMDADVYGVALLLPEGDALQYVYFMEQGVEAPPMRLPLSDTRWLTVQAFLAESEFLLADAAQASGAPQLEGLVKRPLGAAILRSLVANGKRIGVVCVQSYREHAYGQREIEILRSTSPYAAIALANAAAYANAESARAEAAAALAELRQAQAQMVQSEKMAALGQLVAGVAHEINTPIGAIKASGSNITVALWQALHQLPEVLRALSESERRLFEELIEGAQTFRPLLSSREERTVVRELAVQLQGQGLVGARLMASQLVQLQVQERVEHFLPLLRHVQVDRVLGTALCLHTIASNAANIHTAVEKVSKIVFALKSYSRSDHVEEPVLTDLQSTVETVLTLYQSQLKHQVELVRRYQPVAPLRCLPDELCQVWTNLIHNALQAMQYKGTLTIAIERQDGEAVVAFTDSGCGIPPEIQSRIFDAFFTTKPRGEGSGLGLDIVRRIVHKHGGCIELRSEVGVGSTFAVHLPYANESSL</sequence>
<dbReference type="Proteomes" id="UP000613266">
    <property type="component" value="Unassembled WGS sequence"/>
</dbReference>
<dbReference type="SUPFAM" id="SSF55874">
    <property type="entry name" value="ATPase domain of HSP90 chaperone/DNA topoisomerase II/histidine kinase"/>
    <property type="match status" value="1"/>
</dbReference>
<dbReference type="AlphaFoldDB" id="A0A931J5H2"/>
<dbReference type="GO" id="GO:0000155">
    <property type="term" value="F:phosphorelay sensor kinase activity"/>
    <property type="evidence" value="ECO:0007669"/>
    <property type="project" value="InterPro"/>
</dbReference>
<comment type="subcellular location">
    <subcellularLocation>
        <location evidence="2">Membrane</location>
    </subcellularLocation>
</comment>
<evidence type="ECO:0000256" key="4">
    <source>
        <dbReference type="ARBA" id="ARBA00022553"/>
    </source>
</evidence>
<dbReference type="Gene3D" id="3.30.565.10">
    <property type="entry name" value="Histidine kinase-like ATPase, C-terminal domain"/>
    <property type="match status" value="1"/>
</dbReference>
<keyword evidence="7" id="KW-0175">Coiled coil</keyword>
<dbReference type="Pfam" id="PF13185">
    <property type="entry name" value="GAF_2"/>
    <property type="match status" value="1"/>
</dbReference>
<dbReference type="PROSITE" id="PS50109">
    <property type="entry name" value="HIS_KIN"/>
    <property type="match status" value="1"/>
</dbReference>
<dbReference type="GO" id="GO:0016020">
    <property type="term" value="C:membrane"/>
    <property type="evidence" value="ECO:0007669"/>
    <property type="project" value="UniProtKB-SubCell"/>
</dbReference>